<organism evidence="2">
    <name type="scientific">marine sediment metagenome</name>
    <dbReference type="NCBI Taxonomy" id="412755"/>
    <lineage>
        <taxon>unclassified sequences</taxon>
        <taxon>metagenomes</taxon>
        <taxon>ecological metagenomes</taxon>
    </lineage>
</organism>
<dbReference type="InterPro" id="IPR026912">
    <property type="entry name" value="Adenine_deam_C"/>
</dbReference>
<feature type="domain" description="Adenine deaminase C-terminal" evidence="1">
    <location>
        <begin position="1"/>
        <end position="56"/>
    </location>
</feature>
<accession>X1J067</accession>
<name>X1J067_9ZZZZ</name>
<evidence type="ECO:0000259" key="1">
    <source>
        <dbReference type="Pfam" id="PF13382"/>
    </source>
</evidence>
<gene>
    <name evidence="2" type="ORF">S03H2_62058</name>
</gene>
<dbReference type="Pfam" id="PF13382">
    <property type="entry name" value="Adenine_deam_C"/>
    <property type="match status" value="1"/>
</dbReference>
<comment type="caution">
    <text evidence="2">The sequence shown here is derived from an EMBL/GenBank/DDBJ whole genome shotgun (WGS) entry which is preliminary data.</text>
</comment>
<dbReference type="AlphaFoldDB" id="X1J067"/>
<reference evidence="2" key="1">
    <citation type="journal article" date="2014" name="Front. Microbiol.">
        <title>High frequency of phylogenetically diverse reductive dehalogenase-homologous genes in deep subseafloor sedimentary metagenomes.</title>
        <authorList>
            <person name="Kawai M."/>
            <person name="Futagami T."/>
            <person name="Toyoda A."/>
            <person name="Takaki Y."/>
            <person name="Nishi S."/>
            <person name="Hori S."/>
            <person name="Arai W."/>
            <person name="Tsubouchi T."/>
            <person name="Morono Y."/>
            <person name="Uchiyama I."/>
            <person name="Ito T."/>
            <person name="Fujiyama A."/>
            <person name="Inagaki F."/>
            <person name="Takami H."/>
        </authorList>
    </citation>
    <scope>NUCLEOTIDE SEQUENCE</scope>
    <source>
        <strain evidence="2">Expedition CK06-06</strain>
    </source>
</reference>
<proteinExistence type="predicted"/>
<dbReference type="EMBL" id="BARU01040103">
    <property type="protein sequence ID" value="GAH88081.1"/>
    <property type="molecule type" value="Genomic_DNA"/>
</dbReference>
<protein>
    <recommendedName>
        <fullName evidence="1">Adenine deaminase C-terminal domain-containing protein</fullName>
    </recommendedName>
</protein>
<sequence>LLSDEPLEVVVSKLERLEKIAAELGTKLSSPFATLSFLALPVIPEIRLTDLGVVEV</sequence>
<evidence type="ECO:0000313" key="2">
    <source>
        <dbReference type="EMBL" id="GAH88081.1"/>
    </source>
</evidence>
<feature type="non-terminal residue" evidence="2">
    <location>
        <position position="1"/>
    </location>
</feature>